<proteinExistence type="predicted"/>
<organism evidence="1 2">
    <name type="scientific">Acidiferrimicrobium australe</name>
    <dbReference type="NCBI Taxonomy" id="2664430"/>
    <lineage>
        <taxon>Bacteria</taxon>
        <taxon>Bacillati</taxon>
        <taxon>Actinomycetota</taxon>
        <taxon>Acidimicrobiia</taxon>
        <taxon>Acidimicrobiales</taxon>
        <taxon>Acidimicrobiaceae</taxon>
        <taxon>Acidiferrimicrobium</taxon>
    </lineage>
</organism>
<reference evidence="1 2" key="1">
    <citation type="submission" date="2019-11" db="EMBL/GenBank/DDBJ databases">
        <title>Acidiferrimicrobium australis gen. nov., sp. nov., an acidophilic and obligately heterotrophic, member of the Actinobacteria that catalyses dissimilatory oxido- reduction of iron isolated from metal-rich acidic water in Chile.</title>
        <authorList>
            <person name="Gonzalez D."/>
            <person name="Huber K."/>
            <person name="Hedrich S."/>
            <person name="Rojas-Villalobos C."/>
            <person name="Quatrini R."/>
            <person name="Dinamarca M.A."/>
            <person name="Schwarz A."/>
            <person name="Canales C."/>
            <person name="Nancucheo I."/>
        </authorList>
    </citation>
    <scope>NUCLEOTIDE SEQUENCE [LARGE SCALE GENOMIC DNA]</scope>
    <source>
        <strain evidence="1 2">USS-CCA1</strain>
    </source>
</reference>
<evidence type="ECO:0000313" key="2">
    <source>
        <dbReference type="Proteomes" id="UP000437736"/>
    </source>
</evidence>
<keyword evidence="2" id="KW-1185">Reference proteome</keyword>
<dbReference type="EMBL" id="WJHE01001309">
    <property type="protein sequence ID" value="MST34929.1"/>
    <property type="molecule type" value="Genomic_DNA"/>
</dbReference>
<evidence type="ECO:0008006" key="3">
    <source>
        <dbReference type="Google" id="ProtNLM"/>
    </source>
</evidence>
<accession>A0ABW9QZN1</accession>
<dbReference type="Gene3D" id="3.20.20.70">
    <property type="entry name" value="Aldolase class I"/>
    <property type="match status" value="1"/>
</dbReference>
<name>A0ABW9QZN1_9ACTN</name>
<sequence length="75" mass="8322">MPLQSMLAEPTLRRVDAVAASGHDGARRLATYFVGQGVGMLDTVRPVRRVVEEMMEDFLLAVDRLHALTDAQGRR</sequence>
<dbReference type="Proteomes" id="UP000437736">
    <property type="component" value="Unassembled WGS sequence"/>
</dbReference>
<dbReference type="InterPro" id="IPR013785">
    <property type="entry name" value="Aldolase_TIM"/>
</dbReference>
<comment type="caution">
    <text evidence="1">The sequence shown here is derived from an EMBL/GenBank/DDBJ whole genome shotgun (WGS) entry which is preliminary data.</text>
</comment>
<gene>
    <name evidence="1" type="ORF">GHK86_19650</name>
</gene>
<protein>
    <recommendedName>
        <fullName evidence="3">Nitronate monooxygenase</fullName>
    </recommendedName>
</protein>
<evidence type="ECO:0000313" key="1">
    <source>
        <dbReference type="EMBL" id="MST34929.1"/>
    </source>
</evidence>